<keyword evidence="7" id="KW-0902">Two-component regulatory system</keyword>
<dbReference type="CDD" id="cd07302">
    <property type="entry name" value="CHD"/>
    <property type="match status" value="1"/>
</dbReference>
<comment type="caution">
    <text evidence="14">The sequence shown here is derived from an EMBL/GenBank/DDBJ whole genome shotgun (WGS) entry which is preliminary data.</text>
</comment>
<keyword evidence="15" id="KW-1185">Reference proteome</keyword>
<dbReference type="InterPro" id="IPR001054">
    <property type="entry name" value="A/G_cyclase"/>
</dbReference>
<dbReference type="GO" id="GO:0005886">
    <property type="term" value="C:plasma membrane"/>
    <property type="evidence" value="ECO:0007669"/>
    <property type="project" value="TreeGrafter"/>
</dbReference>
<keyword evidence="4 9" id="KW-0597">Phosphoprotein</keyword>
<dbReference type="CDD" id="cd17574">
    <property type="entry name" value="REC_OmpR"/>
    <property type="match status" value="1"/>
</dbReference>
<dbReference type="CDD" id="cd00082">
    <property type="entry name" value="HisKA"/>
    <property type="match status" value="1"/>
</dbReference>
<evidence type="ECO:0000259" key="13">
    <source>
        <dbReference type="PROSITE" id="PS50125"/>
    </source>
</evidence>
<dbReference type="Gene3D" id="3.30.70.1230">
    <property type="entry name" value="Nucleotide cyclase"/>
    <property type="match status" value="1"/>
</dbReference>
<feature type="modified residue" description="4-aspartylphosphate" evidence="9">
    <location>
        <position position="332"/>
    </location>
</feature>
<dbReference type="InterPro" id="IPR003661">
    <property type="entry name" value="HisK_dim/P_dom"/>
</dbReference>
<dbReference type="SUPFAM" id="SSF48452">
    <property type="entry name" value="TPR-like"/>
    <property type="match status" value="1"/>
</dbReference>
<dbReference type="InterPro" id="IPR011006">
    <property type="entry name" value="CheY-like_superfamily"/>
</dbReference>
<dbReference type="GO" id="GO:0009190">
    <property type="term" value="P:cyclic nucleotide biosynthetic process"/>
    <property type="evidence" value="ECO:0007669"/>
    <property type="project" value="InterPro"/>
</dbReference>
<feature type="domain" description="Histidine kinase" evidence="11">
    <location>
        <begin position="20"/>
        <end position="240"/>
    </location>
</feature>
<evidence type="ECO:0000256" key="6">
    <source>
        <dbReference type="ARBA" id="ARBA00022777"/>
    </source>
</evidence>
<evidence type="ECO:0000259" key="11">
    <source>
        <dbReference type="PROSITE" id="PS50109"/>
    </source>
</evidence>
<evidence type="ECO:0000256" key="5">
    <source>
        <dbReference type="ARBA" id="ARBA00022679"/>
    </source>
</evidence>
<dbReference type="SUPFAM" id="SSF55073">
    <property type="entry name" value="Nucleotide cyclase"/>
    <property type="match status" value="1"/>
</dbReference>
<comment type="similarity">
    <text evidence="2">In the N-terminal section; belongs to the phytochrome family.</text>
</comment>
<feature type="domain" description="Guanylate cyclase" evidence="13">
    <location>
        <begin position="439"/>
        <end position="565"/>
    </location>
</feature>
<dbReference type="SMART" id="SM00387">
    <property type="entry name" value="HATPase_c"/>
    <property type="match status" value="1"/>
</dbReference>
<dbReference type="Pfam" id="PF00512">
    <property type="entry name" value="HisKA"/>
    <property type="match status" value="1"/>
</dbReference>
<dbReference type="SUPFAM" id="SSF55874">
    <property type="entry name" value="ATPase domain of HSP90 chaperone/DNA topoisomerase II/histidine kinase"/>
    <property type="match status" value="1"/>
</dbReference>
<evidence type="ECO:0000259" key="12">
    <source>
        <dbReference type="PROSITE" id="PS50110"/>
    </source>
</evidence>
<dbReference type="SMART" id="SM00448">
    <property type="entry name" value="REC"/>
    <property type="match status" value="1"/>
</dbReference>
<dbReference type="CDD" id="cd16922">
    <property type="entry name" value="HATPase_EvgS-ArcB-TorS-like"/>
    <property type="match status" value="1"/>
</dbReference>
<proteinExistence type="inferred from homology"/>
<dbReference type="PROSITE" id="PS50125">
    <property type="entry name" value="GUANYLATE_CYCLASE_2"/>
    <property type="match status" value="1"/>
</dbReference>
<dbReference type="SMART" id="SM00044">
    <property type="entry name" value="CYCc"/>
    <property type="match status" value="1"/>
</dbReference>
<keyword evidence="5" id="KW-0808">Transferase</keyword>
<dbReference type="Gene3D" id="3.30.565.10">
    <property type="entry name" value="Histidine kinase-like ATPase, C-terminal domain"/>
    <property type="match status" value="1"/>
</dbReference>
<feature type="non-terminal residue" evidence="14">
    <location>
        <position position="1"/>
    </location>
</feature>
<dbReference type="InterPro" id="IPR029787">
    <property type="entry name" value="Nucleotide_cyclase"/>
</dbReference>
<dbReference type="RefSeq" id="WP_264320396.1">
    <property type="nucleotide sequence ID" value="NZ_JADEXN010000059.1"/>
</dbReference>
<dbReference type="Pfam" id="PF00072">
    <property type="entry name" value="Response_reg"/>
    <property type="match status" value="1"/>
</dbReference>
<dbReference type="InterPro" id="IPR036097">
    <property type="entry name" value="HisK_dim/P_sf"/>
</dbReference>
<keyword evidence="10" id="KW-0802">TPR repeat</keyword>
<dbReference type="PANTHER" id="PTHR43047">
    <property type="entry name" value="TWO-COMPONENT HISTIDINE PROTEIN KINASE"/>
    <property type="match status" value="1"/>
</dbReference>
<evidence type="ECO:0000256" key="9">
    <source>
        <dbReference type="PROSITE-ProRule" id="PRU00169"/>
    </source>
</evidence>
<dbReference type="Pfam" id="PF02518">
    <property type="entry name" value="HATPase_c"/>
    <property type="match status" value="1"/>
</dbReference>
<evidence type="ECO:0000256" key="7">
    <source>
        <dbReference type="ARBA" id="ARBA00023012"/>
    </source>
</evidence>
<comment type="catalytic activity">
    <reaction evidence="1">
        <text>ATP + protein L-histidine = ADP + protein N-phospho-L-histidine.</text>
        <dbReference type="EC" id="2.7.13.3"/>
    </reaction>
</comment>
<keyword evidence="6" id="KW-0418">Kinase</keyword>
<evidence type="ECO:0000313" key="14">
    <source>
        <dbReference type="EMBL" id="MBE9040138.1"/>
    </source>
</evidence>
<dbReference type="InterPro" id="IPR019734">
    <property type="entry name" value="TPR_rpt"/>
</dbReference>
<dbReference type="Pfam" id="PF00211">
    <property type="entry name" value="Guanylate_cyc"/>
    <property type="match status" value="1"/>
</dbReference>
<dbReference type="InterPro" id="IPR005467">
    <property type="entry name" value="His_kinase_dom"/>
</dbReference>
<name>A0A928VXU9_9CYAN</name>
<dbReference type="InterPro" id="IPR001789">
    <property type="entry name" value="Sig_transdc_resp-reg_receiver"/>
</dbReference>
<dbReference type="PRINTS" id="PR00344">
    <property type="entry name" value="BCTRLSENSOR"/>
</dbReference>
<dbReference type="SUPFAM" id="SSF47384">
    <property type="entry name" value="Homodimeric domain of signal transducing histidine kinase"/>
    <property type="match status" value="1"/>
</dbReference>
<dbReference type="GO" id="GO:0004016">
    <property type="term" value="F:adenylate cyclase activity"/>
    <property type="evidence" value="ECO:0007669"/>
    <property type="project" value="UniProtKB-ARBA"/>
</dbReference>
<dbReference type="Gene3D" id="3.40.50.2300">
    <property type="match status" value="1"/>
</dbReference>
<evidence type="ECO:0000256" key="4">
    <source>
        <dbReference type="ARBA" id="ARBA00022553"/>
    </source>
</evidence>
<dbReference type="InterPro" id="IPR004358">
    <property type="entry name" value="Sig_transdc_His_kin-like_C"/>
</dbReference>
<evidence type="ECO:0000256" key="1">
    <source>
        <dbReference type="ARBA" id="ARBA00000085"/>
    </source>
</evidence>
<evidence type="ECO:0000256" key="8">
    <source>
        <dbReference type="ARBA" id="ARBA00074306"/>
    </source>
</evidence>
<dbReference type="InterPro" id="IPR003594">
    <property type="entry name" value="HATPase_dom"/>
</dbReference>
<dbReference type="SMART" id="SM00028">
    <property type="entry name" value="TPR"/>
    <property type="match status" value="1"/>
</dbReference>
<dbReference type="SUPFAM" id="SSF52172">
    <property type="entry name" value="CheY-like"/>
    <property type="match status" value="1"/>
</dbReference>
<dbReference type="EC" id="2.7.13.3" evidence="3"/>
<dbReference type="FunFam" id="3.30.565.10:FF:000010">
    <property type="entry name" value="Sensor histidine kinase RcsC"/>
    <property type="match status" value="1"/>
</dbReference>
<dbReference type="EMBL" id="JADEXN010000059">
    <property type="protein sequence ID" value="MBE9040138.1"/>
    <property type="molecule type" value="Genomic_DNA"/>
</dbReference>
<dbReference type="GO" id="GO:0009927">
    <property type="term" value="F:histidine phosphotransfer kinase activity"/>
    <property type="evidence" value="ECO:0007669"/>
    <property type="project" value="TreeGrafter"/>
</dbReference>
<reference evidence="14" key="1">
    <citation type="submission" date="2020-10" db="EMBL/GenBank/DDBJ databases">
        <authorList>
            <person name="Castelo-Branco R."/>
            <person name="Eusebio N."/>
            <person name="Adriana R."/>
            <person name="Vieira A."/>
            <person name="Brugerolle De Fraissinette N."/>
            <person name="Rezende De Castro R."/>
            <person name="Schneider M.P."/>
            <person name="Vasconcelos V."/>
            <person name="Leao P.N."/>
        </authorList>
    </citation>
    <scope>NUCLEOTIDE SEQUENCE</scope>
    <source>
        <strain evidence="14">LEGE 11467</strain>
    </source>
</reference>
<dbReference type="PROSITE" id="PS50110">
    <property type="entry name" value="RESPONSE_REGULATORY"/>
    <property type="match status" value="1"/>
</dbReference>
<accession>A0A928VXU9</accession>
<dbReference type="InterPro" id="IPR011990">
    <property type="entry name" value="TPR-like_helical_dom_sf"/>
</dbReference>
<dbReference type="PROSITE" id="PS50005">
    <property type="entry name" value="TPR"/>
    <property type="match status" value="1"/>
</dbReference>
<gene>
    <name evidence="14" type="ORF">IQ235_04940</name>
</gene>
<dbReference type="AlphaFoldDB" id="A0A928VXU9"/>
<sequence>ATANEELKRQHRLKDQFLANTSHELRTPLNGIIGLAEFMLEAEQRNPQDRQDLITIAQSGRRLSNLVNDILDFSQLKHQNIELQLKPSPLEAIVEMVLTLSRTLVGKKNLQLTNAVPPDLPPVSADENRLQQILYNLVGNAIKFTESGTVEVSASAYGTPEPDRIAICVRDTGIGIPPDKFDRIFGEFEQGDGSTAREYGGTGLGLAVTRNLVQLHGGDIWVESQVGEGSCFTFTLAIAVGVAADPSPLALQASIPIAADEILPPEAIERPLPHPENANGFKILLVDDEPVNLQVLMNHLCLENYTIAQATNGLEALEAIENGFDPDLILLDVMMPKMTGYEVCHRLREQFPASELPILLVTAKNQVADVVEGLSAGANDYLTKPVNKQELLARLKTHLSLSHLTAAYSSFVPHEFLKCLNKESILDISLGNQVKQEMSILFSDIRSFTTLSESMTPEDNFKFINAYLSRMEPAILEHRGFIDKYIGDAIMALFRGSADDAVAAGVSMLHRLHEYNRERIEAGYVPIQNGIGINTGDVMLGTVGSHNRMDGTVIGDVVNLASRIEGLTKKYGASLLISDCTFFALTNYDRYYFRIIDRVQVKGKATMVSVFEVFNADSPELREGKFATKTIFEQAIVLYKLGNFEAARDLFSQCLAANPGDTAAKTYLECTQAMDRSSGQSMQSV</sequence>
<dbReference type="Proteomes" id="UP000621799">
    <property type="component" value="Unassembled WGS sequence"/>
</dbReference>
<evidence type="ECO:0000313" key="15">
    <source>
        <dbReference type="Proteomes" id="UP000621799"/>
    </source>
</evidence>
<dbReference type="PANTHER" id="PTHR43047:SF72">
    <property type="entry name" value="OSMOSENSING HISTIDINE PROTEIN KINASE SLN1"/>
    <property type="match status" value="1"/>
</dbReference>
<evidence type="ECO:0000256" key="10">
    <source>
        <dbReference type="PROSITE-ProRule" id="PRU00339"/>
    </source>
</evidence>
<dbReference type="PROSITE" id="PS50109">
    <property type="entry name" value="HIS_KIN"/>
    <property type="match status" value="1"/>
</dbReference>
<feature type="domain" description="Response regulatory" evidence="12">
    <location>
        <begin position="282"/>
        <end position="399"/>
    </location>
</feature>
<dbReference type="GO" id="GO:0000155">
    <property type="term" value="F:phosphorelay sensor kinase activity"/>
    <property type="evidence" value="ECO:0007669"/>
    <property type="project" value="InterPro"/>
</dbReference>
<organism evidence="14 15">
    <name type="scientific">Zarconia navalis LEGE 11467</name>
    <dbReference type="NCBI Taxonomy" id="1828826"/>
    <lineage>
        <taxon>Bacteria</taxon>
        <taxon>Bacillati</taxon>
        <taxon>Cyanobacteriota</taxon>
        <taxon>Cyanophyceae</taxon>
        <taxon>Oscillatoriophycideae</taxon>
        <taxon>Oscillatoriales</taxon>
        <taxon>Oscillatoriales incertae sedis</taxon>
        <taxon>Zarconia</taxon>
        <taxon>Zarconia navalis</taxon>
    </lineage>
</organism>
<evidence type="ECO:0000256" key="3">
    <source>
        <dbReference type="ARBA" id="ARBA00012438"/>
    </source>
</evidence>
<dbReference type="InterPro" id="IPR036890">
    <property type="entry name" value="HATPase_C_sf"/>
</dbReference>
<evidence type="ECO:0000256" key="2">
    <source>
        <dbReference type="ARBA" id="ARBA00006402"/>
    </source>
</evidence>
<dbReference type="SMART" id="SM00388">
    <property type="entry name" value="HisKA"/>
    <property type="match status" value="1"/>
</dbReference>
<feature type="repeat" description="TPR" evidence="10">
    <location>
        <begin position="628"/>
        <end position="661"/>
    </location>
</feature>
<protein>
    <recommendedName>
        <fullName evidence="8">Circadian input-output histidine kinase CikA</fullName>
        <ecNumber evidence="3">2.7.13.3</ecNumber>
    </recommendedName>
</protein>
<dbReference type="Gene3D" id="1.10.287.130">
    <property type="match status" value="1"/>
</dbReference>